<dbReference type="InterPro" id="IPR050119">
    <property type="entry name" value="CCR1-9-like"/>
</dbReference>
<dbReference type="GO" id="GO:0019722">
    <property type="term" value="P:calcium-mediated signaling"/>
    <property type="evidence" value="ECO:0007669"/>
    <property type="project" value="TreeGrafter"/>
</dbReference>
<proteinExistence type="inferred from homology"/>
<evidence type="ECO:0000256" key="7">
    <source>
        <dbReference type="ARBA" id="ARBA00023170"/>
    </source>
</evidence>
<feature type="transmembrane region" description="Helical" evidence="10">
    <location>
        <begin position="203"/>
        <end position="223"/>
    </location>
</feature>
<dbReference type="EMBL" id="CM014096">
    <property type="protein sequence ID" value="TKS88067.1"/>
    <property type="molecule type" value="Genomic_DNA"/>
</dbReference>
<gene>
    <name evidence="12" type="ORF">D9C73_022191</name>
</gene>
<organism evidence="12 13">
    <name type="scientific">Collichthys lucidus</name>
    <name type="common">Big head croaker</name>
    <name type="synonym">Sciaena lucida</name>
    <dbReference type="NCBI Taxonomy" id="240159"/>
    <lineage>
        <taxon>Eukaryota</taxon>
        <taxon>Metazoa</taxon>
        <taxon>Chordata</taxon>
        <taxon>Craniata</taxon>
        <taxon>Vertebrata</taxon>
        <taxon>Euteleostomi</taxon>
        <taxon>Actinopterygii</taxon>
        <taxon>Neopterygii</taxon>
        <taxon>Teleostei</taxon>
        <taxon>Neoteleostei</taxon>
        <taxon>Acanthomorphata</taxon>
        <taxon>Eupercaria</taxon>
        <taxon>Sciaenidae</taxon>
        <taxon>Collichthys</taxon>
    </lineage>
</organism>
<dbReference type="GO" id="GO:0060326">
    <property type="term" value="P:cell chemotaxis"/>
    <property type="evidence" value="ECO:0007669"/>
    <property type="project" value="TreeGrafter"/>
</dbReference>
<comment type="similarity">
    <text evidence="9">Belongs to the G-protein coupled receptor 1 family.</text>
</comment>
<feature type="transmembrane region" description="Helical" evidence="10">
    <location>
        <begin position="37"/>
        <end position="57"/>
    </location>
</feature>
<dbReference type="AlphaFoldDB" id="A0A4U5VIC0"/>
<dbReference type="InterPro" id="IPR000355">
    <property type="entry name" value="Chemokine_rcpt"/>
</dbReference>
<feature type="transmembrane region" description="Helical" evidence="10">
    <location>
        <begin position="69"/>
        <end position="91"/>
    </location>
</feature>
<dbReference type="PANTHER" id="PTHR10489:SF922">
    <property type="entry name" value="C-C CHEMOKINE RECEPTOR FAMILY-LIKE-RELATED"/>
    <property type="match status" value="1"/>
</dbReference>
<reference evidence="12 13" key="1">
    <citation type="submission" date="2019-01" db="EMBL/GenBank/DDBJ databases">
        <title>Genome Assembly of Collichthys lucidus.</title>
        <authorList>
            <person name="Cai M."/>
            <person name="Xiao S."/>
        </authorList>
    </citation>
    <scope>NUCLEOTIDE SEQUENCE [LARGE SCALE GENOMIC DNA]</scope>
    <source>
        <strain evidence="12">JT15FE1705JMU</strain>
        <tissue evidence="12">Muscle</tissue>
    </source>
</reference>
<dbReference type="PROSITE" id="PS00237">
    <property type="entry name" value="G_PROTEIN_RECEP_F1_1"/>
    <property type="match status" value="1"/>
</dbReference>
<accession>A0A4U5VIC0</accession>
<keyword evidence="8 9" id="KW-0807">Transducer</keyword>
<dbReference type="PROSITE" id="PS50262">
    <property type="entry name" value="G_PROTEIN_RECEP_F1_2"/>
    <property type="match status" value="1"/>
</dbReference>
<evidence type="ECO:0000256" key="10">
    <source>
        <dbReference type="SAM" id="Phobius"/>
    </source>
</evidence>
<dbReference type="STRING" id="240159.A0A4U5VIC0"/>
<feature type="transmembrane region" description="Helical" evidence="10">
    <location>
        <begin position="147"/>
        <end position="169"/>
    </location>
</feature>
<dbReference type="GO" id="GO:0006955">
    <property type="term" value="P:immune response"/>
    <property type="evidence" value="ECO:0007669"/>
    <property type="project" value="TreeGrafter"/>
</dbReference>
<evidence type="ECO:0000256" key="9">
    <source>
        <dbReference type="RuleBase" id="RU000688"/>
    </source>
</evidence>
<dbReference type="SUPFAM" id="SSF81321">
    <property type="entry name" value="Family A G protein-coupled receptor-like"/>
    <property type="match status" value="1"/>
</dbReference>
<dbReference type="GO" id="GO:0016493">
    <property type="term" value="F:C-C chemokine receptor activity"/>
    <property type="evidence" value="ECO:0007669"/>
    <property type="project" value="TreeGrafter"/>
</dbReference>
<evidence type="ECO:0000256" key="4">
    <source>
        <dbReference type="ARBA" id="ARBA00022989"/>
    </source>
</evidence>
<keyword evidence="5 9" id="KW-0297">G-protein coupled receptor</keyword>
<dbReference type="GO" id="GO:0009897">
    <property type="term" value="C:external side of plasma membrane"/>
    <property type="evidence" value="ECO:0007669"/>
    <property type="project" value="TreeGrafter"/>
</dbReference>
<evidence type="ECO:0000256" key="2">
    <source>
        <dbReference type="ARBA" id="ARBA00022475"/>
    </source>
</evidence>
<dbReference type="GO" id="GO:0007204">
    <property type="term" value="P:positive regulation of cytosolic calcium ion concentration"/>
    <property type="evidence" value="ECO:0007669"/>
    <property type="project" value="TreeGrafter"/>
</dbReference>
<feature type="transmembrane region" description="Helical" evidence="10">
    <location>
        <begin position="97"/>
        <end position="127"/>
    </location>
</feature>
<dbReference type="PRINTS" id="PR00657">
    <property type="entry name" value="CCCHEMOKINER"/>
</dbReference>
<evidence type="ECO:0000256" key="8">
    <source>
        <dbReference type="ARBA" id="ARBA00023224"/>
    </source>
</evidence>
<keyword evidence="3 9" id="KW-0812">Transmembrane</keyword>
<feature type="transmembrane region" description="Helical" evidence="10">
    <location>
        <begin position="281"/>
        <end position="303"/>
    </location>
</feature>
<dbReference type="GO" id="GO:0019957">
    <property type="term" value="F:C-C chemokine binding"/>
    <property type="evidence" value="ECO:0007669"/>
    <property type="project" value="TreeGrafter"/>
</dbReference>
<keyword evidence="13" id="KW-1185">Reference proteome</keyword>
<evidence type="ECO:0000256" key="5">
    <source>
        <dbReference type="ARBA" id="ARBA00023040"/>
    </source>
</evidence>
<dbReference type="Pfam" id="PF00001">
    <property type="entry name" value="7tm_1"/>
    <property type="match status" value="1"/>
</dbReference>
<comment type="subcellular location">
    <subcellularLocation>
        <location evidence="1">Cell membrane</location>
        <topology evidence="1">Multi-pass membrane protein</topology>
    </subcellularLocation>
</comment>
<dbReference type="PANTHER" id="PTHR10489">
    <property type="entry name" value="CELL ADHESION MOLECULE"/>
    <property type="match status" value="1"/>
</dbReference>
<evidence type="ECO:0000256" key="6">
    <source>
        <dbReference type="ARBA" id="ARBA00023136"/>
    </source>
</evidence>
<keyword evidence="6 10" id="KW-0472">Membrane</keyword>
<dbReference type="Gene3D" id="1.20.1070.10">
    <property type="entry name" value="Rhodopsin 7-helix transmembrane proteins"/>
    <property type="match status" value="1"/>
</dbReference>
<evidence type="ECO:0000256" key="3">
    <source>
        <dbReference type="ARBA" id="ARBA00022692"/>
    </source>
</evidence>
<keyword evidence="2" id="KW-1003">Cell membrane</keyword>
<dbReference type="InterPro" id="IPR000276">
    <property type="entry name" value="GPCR_Rhodpsn"/>
</dbReference>
<feature type="transmembrane region" description="Helical" evidence="10">
    <location>
        <begin position="243"/>
        <end position="261"/>
    </location>
</feature>
<keyword evidence="4 10" id="KW-1133">Transmembrane helix</keyword>
<dbReference type="Proteomes" id="UP000298787">
    <property type="component" value="Chromosome 19"/>
</dbReference>
<evidence type="ECO:0000313" key="13">
    <source>
        <dbReference type="Proteomes" id="UP000298787"/>
    </source>
</evidence>
<evidence type="ECO:0000313" key="12">
    <source>
        <dbReference type="EMBL" id="TKS88067.1"/>
    </source>
</evidence>
<name>A0A4U5VIC0_COLLU</name>
<dbReference type="InterPro" id="IPR017452">
    <property type="entry name" value="GPCR_Rhodpsn_7TM"/>
</dbReference>
<evidence type="ECO:0000259" key="11">
    <source>
        <dbReference type="PROSITE" id="PS50262"/>
    </source>
</evidence>
<evidence type="ECO:0000256" key="1">
    <source>
        <dbReference type="ARBA" id="ARBA00004651"/>
    </source>
</evidence>
<feature type="domain" description="G-protein coupled receptors family 1 profile" evidence="11">
    <location>
        <begin position="49"/>
        <end position="300"/>
    </location>
</feature>
<protein>
    <submittedName>
        <fullName evidence="12">C-C chemokine receptor type 1</fullName>
    </submittedName>
</protein>
<keyword evidence="7 9" id="KW-0675">Receptor</keyword>
<dbReference type="PRINTS" id="PR00237">
    <property type="entry name" value="GPCRRHODOPSN"/>
</dbReference>
<sequence length="345" mass="40201">METTKFDYNYDYDNDTSTPATSCNLEYSNIVGSHLSILFYFMFLFSVCFNVLVLVIIHRFEKLTTVTNILLLNLVVSSLIFVSSLPFVAVYMQHSEWIFGSAMCKIVTTVYNMGIYSSVLFLALLTFDRHLAVVYSLGASRMRTQRYAIASCVVVWLVTSLACVIQVILTNTHVLQKNNKTYCDDFSGDVRLRKLRLLRKLRFYLQIFLFLLFPLAVIIYCYIRITITVIKSKIVTKFKTVRLIFIIVVLFFVCWTPYNIILSMHDIATHECENLKKVIYALHITQNLTYIYFCISPIFYTFVGRKFQNYFRLMLVNRFPRLRKHISVSQHTGTNPPTRTTSNDL</sequence>